<reference evidence="3 4" key="1">
    <citation type="submission" date="2020-10" db="EMBL/GenBank/DDBJ databases">
        <title>Streptomyces ferrugineus complate genome analysis.</title>
        <authorList>
            <person name="Anwar N."/>
        </authorList>
    </citation>
    <scope>NUCLEOTIDE SEQUENCE [LARGE SCALE GENOMIC DNA]</scope>
    <source>
        <strain evidence="3 4">CCTCC AA2014009</strain>
    </source>
</reference>
<feature type="region of interest" description="Disordered" evidence="1">
    <location>
        <begin position="1"/>
        <end position="22"/>
    </location>
</feature>
<protein>
    <submittedName>
        <fullName evidence="3">Uncharacterized protein</fullName>
    </submittedName>
</protein>
<evidence type="ECO:0000256" key="1">
    <source>
        <dbReference type="SAM" id="MobiDB-lite"/>
    </source>
</evidence>
<gene>
    <name evidence="3" type="ORF">IM697_09825</name>
</gene>
<keyword evidence="2" id="KW-0812">Transmembrane</keyword>
<feature type="compositionally biased region" description="Pro residues" evidence="1">
    <location>
        <begin position="1"/>
        <end position="18"/>
    </location>
</feature>
<keyword evidence="2" id="KW-1133">Transmembrane helix</keyword>
<dbReference type="EMBL" id="CP063373">
    <property type="protein sequence ID" value="QOV38643.1"/>
    <property type="molecule type" value="Genomic_DNA"/>
</dbReference>
<name>A0A7M2ST14_9ACTN</name>
<feature type="transmembrane region" description="Helical" evidence="2">
    <location>
        <begin position="26"/>
        <end position="47"/>
    </location>
</feature>
<dbReference type="Proteomes" id="UP000594205">
    <property type="component" value="Chromosome"/>
</dbReference>
<accession>A0A7M2ST14</accession>
<evidence type="ECO:0000313" key="4">
    <source>
        <dbReference type="Proteomes" id="UP000594205"/>
    </source>
</evidence>
<organism evidence="3 4">
    <name type="scientific">Streptomyces ferrugineus</name>
    <dbReference type="NCBI Taxonomy" id="1413221"/>
    <lineage>
        <taxon>Bacteria</taxon>
        <taxon>Bacillati</taxon>
        <taxon>Actinomycetota</taxon>
        <taxon>Actinomycetes</taxon>
        <taxon>Kitasatosporales</taxon>
        <taxon>Streptomycetaceae</taxon>
        <taxon>Streptomyces</taxon>
    </lineage>
</organism>
<keyword evidence="4" id="KW-1185">Reference proteome</keyword>
<keyword evidence="2" id="KW-0472">Membrane</keyword>
<proteinExistence type="predicted"/>
<dbReference type="KEGG" id="sfeu:IM697_09825"/>
<sequence>MSDTTPPPMPDTPPPSPAPKKSRTNVIIIGSAAAVIAAVVATGIMVVQAGNEDGKPAATVKSSAPAEDIATAAAEEPEPTYDEVDVDSFTIELRTTKRQCFGSAGCNVTVEPELTYLADSAAIDPDEAYEITYEIRGDDSGPVIETAELSDQTSLNYRPSFISTASSSTKVSVKITDVTTRGY</sequence>
<evidence type="ECO:0000313" key="3">
    <source>
        <dbReference type="EMBL" id="QOV38643.1"/>
    </source>
</evidence>
<dbReference type="AlphaFoldDB" id="A0A7M2ST14"/>
<evidence type="ECO:0000256" key="2">
    <source>
        <dbReference type="SAM" id="Phobius"/>
    </source>
</evidence>